<dbReference type="RefSeq" id="XP_030744133.1">
    <property type="nucleotide sequence ID" value="XM_030888273.1"/>
</dbReference>
<dbReference type="PANTHER" id="PTHR15901">
    <property type="entry name" value="TESTICULAR HAPLOID EXPRESSED GENE PROTEIN"/>
    <property type="match status" value="1"/>
</dbReference>
<evidence type="ECO:0000313" key="3">
    <source>
        <dbReference type="Proteomes" id="UP000694863"/>
    </source>
</evidence>
<name>A0ABM1VMV2_ECHTE</name>
<feature type="region of interest" description="Disordered" evidence="2">
    <location>
        <begin position="394"/>
        <end position="498"/>
    </location>
</feature>
<gene>
    <name evidence="4" type="primary">THEG</name>
</gene>
<feature type="region of interest" description="Disordered" evidence="2">
    <location>
        <begin position="1"/>
        <end position="75"/>
    </location>
</feature>
<feature type="compositionally biased region" description="Acidic residues" evidence="2">
    <location>
        <begin position="48"/>
        <end position="58"/>
    </location>
</feature>
<proteinExistence type="predicted"/>
<dbReference type="InterPro" id="IPR042401">
    <property type="entry name" value="SPMAP2-like"/>
</dbReference>
<evidence type="ECO:0000256" key="2">
    <source>
        <dbReference type="SAM" id="MobiDB-lite"/>
    </source>
</evidence>
<protein>
    <submittedName>
        <fullName evidence="4">Testicular haploid expressed gene protein</fullName>
    </submittedName>
</protein>
<evidence type="ECO:0000256" key="1">
    <source>
        <dbReference type="ARBA" id="ARBA00022737"/>
    </source>
</evidence>
<accession>A0ABM1VMV2</accession>
<dbReference type="Proteomes" id="UP000694863">
    <property type="component" value="Unplaced"/>
</dbReference>
<dbReference type="PANTHER" id="PTHR15901:SF16">
    <property type="entry name" value="TESTICULAR HAPLOID EXPRESSED GENE PROTEIN"/>
    <property type="match status" value="1"/>
</dbReference>
<dbReference type="InterPro" id="IPR006623">
    <property type="entry name" value="THEG"/>
</dbReference>
<organism evidence="3 4">
    <name type="scientific">Echinops telfairi</name>
    <name type="common">Lesser hedgehog tenrec</name>
    <dbReference type="NCBI Taxonomy" id="9371"/>
    <lineage>
        <taxon>Eukaryota</taxon>
        <taxon>Metazoa</taxon>
        <taxon>Chordata</taxon>
        <taxon>Craniata</taxon>
        <taxon>Vertebrata</taxon>
        <taxon>Euteleostomi</taxon>
        <taxon>Mammalia</taxon>
        <taxon>Eutheria</taxon>
        <taxon>Afrotheria</taxon>
        <taxon>Tenrecidae</taxon>
        <taxon>Tenrecinae</taxon>
        <taxon>Echinops</taxon>
    </lineage>
</organism>
<feature type="compositionally biased region" description="Basic and acidic residues" evidence="2">
    <location>
        <begin position="1"/>
        <end position="15"/>
    </location>
</feature>
<sequence length="515" mass="58183">MEDRRQSLTHSDHGGEVALEADQAQDHGVLDAEGPGWEPQSLDHFQPELEDPEEELSPEEVIREESPEAPSWQEDLSMLEEVPEKLVEEDIPEVSQLSISQGWPESRGRKKRRRISELARAKTCWQAMKDRVGCCQGFTWISPRKAILHFSLYWPSVYWTERFLEDTTLSITVPTVSPRVEELARPRRFYLEYYNNNRTTPIWPISRSSLDYQATSRLKELATPKIRNNIWSVNMSEVSQVSKAAQMAIPSPRILQLAEPRSPATLLEEWDPMPKSKPHTSDYNRLLHLAMPKVVSEKCIPDRDPRWEVQDITKKAVASPRTLTLAQPKVRKDFNEGYDRRLLGSPSWPPPRASLENCDLGSISLPAPRRARGGYYSMAFTKDTWPFLGTGLEGEAGVPGSRCGRTLRPRSPRGPQRSACSVRSFAEPPSRRGPGRDPNLAPRAAKRKPSACPREVTSEPLVPRPGRRPRARAPPGLGLCRLPGTLPRTEGVQGRLPGITKDHSEKVWVPELFGF</sequence>
<keyword evidence="1" id="KW-0677">Repeat</keyword>
<dbReference type="SMART" id="SM00705">
    <property type="entry name" value="THEG"/>
    <property type="match status" value="6"/>
</dbReference>
<dbReference type="GeneID" id="101658959"/>
<reference evidence="4" key="1">
    <citation type="submission" date="2025-08" db="UniProtKB">
        <authorList>
            <consortium name="RefSeq"/>
        </authorList>
    </citation>
    <scope>IDENTIFICATION</scope>
</reference>
<keyword evidence="3" id="KW-1185">Reference proteome</keyword>
<dbReference type="Pfam" id="PF14912">
    <property type="entry name" value="THEG"/>
    <property type="match status" value="3"/>
</dbReference>
<evidence type="ECO:0000313" key="4">
    <source>
        <dbReference type="RefSeq" id="XP_030744133.1"/>
    </source>
</evidence>